<dbReference type="Gene3D" id="3.90.1140.10">
    <property type="entry name" value="Cyclic phosphodiesterase"/>
    <property type="match status" value="1"/>
</dbReference>
<feature type="domain" description="Phage head morphogenesis" evidence="1">
    <location>
        <begin position="196"/>
        <end position="308"/>
    </location>
</feature>
<sequence>MASRKKPTTPNMQTLKTLWSKLIDGIWKSDDTQPPDWLALQEIADLHSPELIKAFIDAVKKTQSDTVLEKVEAAFSTGDVKAVEASINWKTLTKELERTVQPVLQKVAEQAARAEVPVTSKKIGVEVAFKQTNPLAQRWASEKCGELIVQVTEETKQATRQIIEHAFEKGGHPRESAKLIVDHIGLTEADAKRVVEARTDLLNSGATSEQADAKVEALSRDLLEQRAENIARTETINASNNGQNLLWEQAREDGYLDDNLFMKEWIATPGDRTCPTCMAMNGKRAPIDGEFANGLKCPTLHPRCRCAMGLVEVEELDLTKGHSGLWVGFWLSPETAKQLAIPGGEAPEDMHLTLTYSPNATGEATKRAIEAMKNIAQALPPVAGEASGVGRFYASETSGGVDVVYSSFDAPLLPDFRHAVVDALETAGAPPSRAHGYTPHITLAYVEQDVDALVTHGDSVPIVFDSIQVRVGDDEVHTFPLTGDGAARAQNGFVTFDVGKSDLAPEDDWTAPLSITKTDTEKQMVFGWLSVSVTAEGVQVIDLHGDIIEEHELEAAAYDFVLHARIAGEMHERFEGIGRLVESTVFTAEKQRAWGIPEGIMPIGWWVGFKIDDPDVWAKVKSGEYGAFSIGGKAIRVPV</sequence>
<keyword evidence="4" id="KW-1185">Reference proteome</keyword>
<protein>
    <submittedName>
        <fullName evidence="3">SPP1 gp7 family putative phage head morphogenesis protein</fullName>
    </submittedName>
</protein>
<comment type="caution">
    <text evidence="3">The sequence shown here is derived from an EMBL/GenBank/DDBJ whole genome shotgun (WGS) entry which is preliminary data.</text>
</comment>
<dbReference type="InterPro" id="IPR027924">
    <property type="entry name" value="XkdF"/>
</dbReference>
<dbReference type="RefSeq" id="WP_109690668.1">
    <property type="nucleotide sequence ID" value="NZ_QGGL01000017.1"/>
</dbReference>
<dbReference type="Proteomes" id="UP000245634">
    <property type="component" value="Unassembled WGS sequence"/>
</dbReference>
<gene>
    <name evidence="3" type="ORF">C7459_117105</name>
</gene>
<accession>A0A316D4K7</accession>
<evidence type="ECO:0000313" key="3">
    <source>
        <dbReference type="EMBL" id="PWK07506.1"/>
    </source>
</evidence>
<feature type="domain" description="Phage-like element PBSX protein XkdF" evidence="2">
    <location>
        <begin position="515"/>
        <end position="634"/>
    </location>
</feature>
<dbReference type="EMBL" id="QGGL01000017">
    <property type="protein sequence ID" value="PWK07506.1"/>
    <property type="molecule type" value="Genomic_DNA"/>
</dbReference>
<proteinExistence type="predicted"/>
<organism evidence="3 4">
    <name type="scientific">Tumebacillus permanentifrigoris</name>
    <dbReference type="NCBI Taxonomy" id="378543"/>
    <lineage>
        <taxon>Bacteria</taxon>
        <taxon>Bacillati</taxon>
        <taxon>Bacillota</taxon>
        <taxon>Bacilli</taxon>
        <taxon>Bacillales</taxon>
        <taxon>Alicyclobacillaceae</taxon>
        <taxon>Tumebacillus</taxon>
    </lineage>
</organism>
<dbReference type="AlphaFoldDB" id="A0A316D4K7"/>
<evidence type="ECO:0000259" key="2">
    <source>
        <dbReference type="Pfam" id="PF14550"/>
    </source>
</evidence>
<dbReference type="InterPro" id="IPR009097">
    <property type="entry name" value="Cyclic_Pdiesterase"/>
</dbReference>
<name>A0A316D4K7_9BACL</name>
<dbReference type="Pfam" id="PF04233">
    <property type="entry name" value="Phage_Mu_F"/>
    <property type="match status" value="1"/>
</dbReference>
<dbReference type="OrthoDB" id="9151105at2"/>
<dbReference type="SUPFAM" id="SSF55144">
    <property type="entry name" value="LigT-like"/>
    <property type="match status" value="1"/>
</dbReference>
<dbReference type="InterPro" id="IPR006528">
    <property type="entry name" value="Phage_head_morphogenesis_dom"/>
</dbReference>
<dbReference type="Pfam" id="PF14550">
    <property type="entry name" value="Peptidase_S78_2"/>
    <property type="match status" value="1"/>
</dbReference>
<evidence type="ECO:0000259" key="1">
    <source>
        <dbReference type="Pfam" id="PF04233"/>
    </source>
</evidence>
<evidence type="ECO:0000313" key="4">
    <source>
        <dbReference type="Proteomes" id="UP000245634"/>
    </source>
</evidence>
<reference evidence="3 4" key="1">
    <citation type="submission" date="2018-05" db="EMBL/GenBank/DDBJ databases">
        <title>Genomic Encyclopedia of Type Strains, Phase IV (KMG-IV): sequencing the most valuable type-strain genomes for metagenomic binning, comparative biology and taxonomic classification.</title>
        <authorList>
            <person name="Goeker M."/>
        </authorList>
    </citation>
    <scope>NUCLEOTIDE SEQUENCE [LARGE SCALE GENOMIC DNA]</scope>
    <source>
        <strain evidence="3 4">DSM 18773</strain>
    </source>
</reference>